<reference evidence="4" key="2">
    <citation type="submission" date="2016-01" db="EMBL/GenBank/DDBJ databases">
        <title>Complete genome sequence of Agromyces aureus AR33T and comparison with related organisms.</title>
        <authorList>
            <person name="Corretto E."/>
            <person name="Antonielli L."/>
            <person name="Sessitsch A."/>
            <person name="Brader G."/>
        </authorList>
    </citation>
    <scope>NUCLEOTIDE SEQUENCE [LARGE SCALE GENOMIC DNA]</scope>
    <source>
        <strain evidence="4">AR33</strain>
    </source>
</reference>
<feature type="region of interest" description="Disordered" evidence="1">
    <location>
        <begin position="46"/>
        <end position="93"/>
    </location>
</feature>
<organism evidence="3 4">
    <name type="scientific">Agromyces aureus</name>
    <dbReference type="NCBI Taxonomy" id="453304"/>
    <lineage>
        <taxon>Bacteria</taxon>
        <taxon>Bacillati</taxon>
        <taxon>Actinomycetota</taxon>
        <taxon>Actinomycetes</taxon>
        <taxon>Micrococcales</taxon>
        <taxon>Microbacteriaceae</taxon>
        <taxon>Agromyces</taxon>
    </lineage>
</organism>
<accession>A0A191WC91</accession>
<sequence>MTSSDRSDLEGRVAALRRLVYGTPDGHLSDAVAELEAAEAELARSIAAERAEGPSSTPTAGVAAGRAGADLPGTDPTDQGSPGAGPPAGDRSTGELTLLDVLEQADLADGAEWASGGRGRATDARAADAGATEAGMPDVDAADGSRRRGARSGARRRTLLFGAVAAIGVVALLGPMRALAEPPRGLEVFDRAPDPSQAMMPGENEILTPESLASVRFIGTEVGYDAWVFRDRNDVCMTLQRENWYGSGTTCVAEADFARTGIRQVVRYEQLYDLVRPVGVGPGDGVEFAWTADSTALEWSMRR</sequence>
<evidence type="ECO:0000256" key="1">
    <source>
        <dbReference type="SAM" id="MobiDB-lite"/>
    </source>
</evidence>
<evidence type="ECO:0000313" key="3">
    <source>
        <dbReference type="EMBL" id="ANJ25799.1"/>
    </source>
</evidence>
<dbReference type="Proteomes" id="UP000078437">
    <property type="component" value="Chromosome"/>
</dbReference>
<name>A0A191WC91_9MICO</name>
<dbReference type="KEGG" id="agy:ATC03_02535"/>
<evidence type="ECO:0000256" key="2">
    <source>
        <dbReference type="SAM" id="Phobius"/>
    </source>
</evidence>
<feature type="region of interest" description="Disordered" evidence="1">
    <location>
        <begin position="110"/>
        <end position="150"/>
    </location>
</feature>
<gene>
    <name evidence="3" type="ORF">ATC03_02535</name>
</gene>
<keyword evidence="2" id="KW-0812">Transmembrane</keyword>
<dbReference type="RefSeq" id="WP_067872747.1">
    <property type="nucleotide sequence ID" value="NZ_CP013979.1"/>
</dbReference>
<keyword evidence="4" id="KW-1185">Reference proteome</keyword>
<reference evidence="3 4" key="1">
    <citation type="journal article" date="2016" name="Int. J. Syst. Evol. Microbiol.">
        <title>Agromyces aureus sp. nov., isolated from the rhizosphere of Salix caprea L. grown in a heavy-metal-contaminated soil.</title>
        <authorList>
            <person name="Corretto E."/>
            <person name="Antonielli L."/>
            <person name="Sessitsch A."/>
            <person name="Compant S."/>
            <person name="Gorfer M."/>
            <person name="Kuffner M."/>
            <person name="Brader G."/>
        </authorList>
    </citation>
    <scope>NUCLEOTIDE SEQUENCE [LARGE SCALE GENOMIC DNA]</scope>
    <source>
        <strain evidence="3 4">AR33</strain>
    </source>
</reference>
<evidence type="ECO:0000313" key="4">
    <source>
        <dbReference type="Proteomes" id="UP000078437"/>
    </source>
</evidence>
<dbReference type="EMBL" id="CP013979">
    <property type="protein sequence ID" value="ANJ25799.1"/>
    <property type="molecule type" value="Genomic_DNA"/>
</dbReference>
<dbReference type="AlphaFoldDB" id="A0A191WC91"/>
<proteinExistence type="predicted"/>
<feature type="transmembrane region" description="Helical" evidence="2">
    <location>
        <begin position="158"/>
        <end position="176"/>
    </location>
</feature>
<keyword evidence="2" id="KW-1133">Transmembrane helix</keyword>
<protein>
    <submittedName>
        <fullName evidence="3">Uncharacterized protein</fullName>
    </submittedName>
</protein>
<dbReference type="OrthoDB" id="5007941at2"/>
<keyword evidence="2" id="KW-0472">Membrane</keyword>
<dbReference type="STRING" id="453304.ATC03_02535"/>